<sequence>MLNNETLPPSSLALIGFESSGKSALFRSLTGDVSSEVANFRGSTVMARRGKLPSNRQIVDLPGIRLQDDSVTTLLALEELSQADTALLVVRATHVASELPPLLELAASRPIRAALLLTFADKVPSRVEKQVRTYREQLGIPVQAVDARYLDTGSRARILESASRATVVQRQSLTQLANLPTEFKDMEPPATWLELPIWGRLLAVLMLLLLFALPVFLAYRLSSWLQPIGDRIFIGGLAEKLSGLPGPLSSLLAGDYGVITLGWYSFLWAFPVVLLLSMAIAIGEESGIKDRITDSLDPWMKLVGLSGRDLIPVLSGFGCNVVAVHQSRACSACTRKSCVSLIAFGSACSYQIGASLSLFGSAGRPWLFLPYLLLLTVVGAIHTRVWNRGGHPALFAIQPGKTFLQVPDLKAVLWRVRNVLKQFLLQAMPIFLLLCVVSTIMQGTGVIDVLTGWGAPLMHWFRLPAEAAGGIVFSILRKDGLLVLNQDNGAFLSGLHAGQLFVLVYLASTLTACLVTLWTIRKELGLTFAASMASKQTVTSIISASVLALWN</sequence>
<feature type="domain" description="FeoB-type G" evidence="2">
    <location>
        <begin position="12"/>
        <end position="148"/>
    </location>
</feature>
<dbReference type="SUPFAM" id="SSF52540">
    <property type="entry name" value="P-loop containing nucleoside triphosphate hydrolases"/>
    <property type="match status" value="1"/>
</dbReference>
<feature type="domain" description="Nucleoside transporter/FeoB GTPase Gate" evidence="3">
    <location>
        <begin position="266"/>
        <end position="361"/>
    </location>
</feature>
<feature type="transmembrane region" description="Helical" evidence="1">
    <location>
        <begin position="366"/>
        <end position="386"/>
    </location>
</feature>
<organism evidence="4 5">
    <name type="scientific">Cohnella fermenti</name>
    <dbReference type="NCBI Taxonomy" id="2565925"/>
    <lineage>
        <taxon>Bacteria</taxon>
        <taxon>Bacillati</taxon>
        <taxon>Bacillota</taxon>
        <taxon>Bacilli</taxon>
        <taxon>Bacillales</taxon>
        <taxon>Paenibacillaceae</taxon>
        <taxon>Cohnella</taxon>
    </lineage>
</organism>
<dbReference type="RefSeq" id="WP_136369985.1">
    <property type="nucleotide sequence ID" value="NZ_SSOB01000013.1"/>
</dbReference>
<keyword evidence="5" id="KW-1185">Reference proteome</keyword>
<name>A0A4S4C1N1_9BACL</name>
<dbReference type="Gene3D" id="3.40.50.300">
    <property type="entry name" value="P-loop containing nucleotide triphosphate hydrolases"/>
    <property type="match status" value="1"/>
</dbReference>
<dbReference type="EMBL" id="SSOB01000013">
    <property type="protein sequence ID" value="THF79449.1"/>
    <property type="molecule type" value="Genomic_DNA"/>
</dbReference>
<keyword evidence="1" id="KW-0472">Membrane</keyword>
<evidence type="ECO:0000259" key="2">
    <source>
        <dbReference type="Pfam" id="PF02421"/>
    </source>
</evidence>
<dbReference type="Proteomes" id="UP000310636">
    <property type="component" value="Unassembled WGS sequence"/>
</dbReference>
<proteinExistence type="predicted"/>
<feature type="transmembrane region" description="Helical" evidence="1">
    <location>
        <begin position="338"/>
        <end position="360"/>
    </location>
</feature>
<dbReference type="GO" id="GO:0005525">
    <property type="term" value="F:GTP binding"/>
    <property type="evidence" value="ECO:0007669"/>
    <property type="project" value="InterPro"/>
</dbReference>
<dbReference type="Pfam" id="PF02421">
    <property type="entry name" value="FeoB_N"/>
    <property type="match status" value="1"/>
</dbReference>
<dbReference type="AlphaFoldDB" id="A0A4S4C1N1"/>
<dbReference type="InterPro" id="IPR011642">
    <property type="entry name" value="Gate_dom"/>
</dbReference>
<dbReference type="PANTHER" id="PTHR43185:SF1">
    <property type="entry name" value="FE(2+) TRANSPORTER FEOB"/>
    <property type="match status" value="1"/>
</dbReference>
<reference evidence="4 5" key="1">
    <citation type="submission" date="2019-04" db="EMBL/GenBank/DDBJ databases">
        <title>Cohnella sp. nov. isolated from preserved vegetables.</title>
        <authorList>
            <person name="Lin S.-Y."/>
            <person name="Hung M.-H."/>
            <person name="Young C.-C."/>
        </authorList>
    </citation>
    <scope>NUCLEOTIDE SEQUENCE [LARGE SCALE GENOMIC DNA]</scope>
    <source>
        <strain evidence="4 5">CC-MHH1044</strain>
    </source>
</reference>
<dbReference type="GO" id="GO:0015093">
    <property type="term" value="F:ferrous iron transmembrane transporter activity"/>
    <property type="evidence" value="ECO:0007669"/>
    <property type="project" value="TreeGrafter"/>
</dbReference>
<feature type="transmembrane region" description="Helical" evidence="1">
    <location>
        <begin position="497"/>
        <end position="520"/>
    </location>
</feature>
<feature type="transmembrane region" description="Helical" evidence="1">
    <location>
        <begin position="423"/>
        <end position="447"/>
    </location>
</feature>
<evidence type="ECO:0000259" key="3">
    <source>
        <dbReference type="Pfam" id="PF07670"/>
    </source>
</evidence>
<protein>
    <submittedName>
        <fullName evidence="4">Ferrous iron transporter B</fullName>
    </submittedName>
</protein>
<evidence type="ECO:0000313" key="5">
    <source>
        <dbReference type="Proteomes" id="UP000310636"/>
    </source>
</evidence>
<accession>A0A4S4C1N1</accession>
<comment type="caution">
    <text evidence="4">The sequence shown here is derived from an EMBL/GenBank/DDBJ whole genome shotgun (WGS) entry which is preliminary data.</text>
</comment>
<keyword evidence="1" id="KW-0812">Transmembrane</keyword>
<feature type="domain" description="Nucleoside transporter/FeoB GTPase Gate" evidence="3">
    <location>
        <begin position="424"/>
        <end position="526"/>
    </location>
</feature>
<dbReference type="InterPro" id="IPR027417">
    <property type="entry name" value="P-loop_NTPase"/>
</dbReference>
<evidence type="ECO:0000313" key="4">
    <source>
        <dbReference type="EMBL" id="THF79449.1"/>
    </source>
</evidence>
<gene>
    <name evidence="4" type="ORF">E6C55_11710</name>
</gene>
<feature type="transmembrane region" description="Helical" evidence="1">
    <location>
        <begin position="201"/>
        <end position="221"/>
    </location>
</feature>
<dbReference type="GO" id="GO:0005886">
    <property type="term" value="C:plasma membrane"/>
    <property type="evidence" value="ECO:0007669"/>
    <property type="project" value="TreeGrafter"/>
</dbReference>
<dbReference type="InterPro" id="IPR030389">
    <property type="entry name" value="G_FEOB_dom"/>
</dbReference>
<dbReference type="OrthoDB" id="9809127at2"/>
<dbReference type="PANTHER" id="PTHR43185">
    <property type="entry name" value="FERROUS IRON TRANSPORT PROTEIN B"/>
    <property type="match status" value="1"/>
</dbReference>
<dbReference type="Pfam" id="PF07670">
    <property type="entry name" value="Gate"/>
    <property type="match status" value="2"/>
</dbReference>
<feature type="transmembrane region" description="Helical" evidence="1">
    <location>
        <begin position="261"/>
        <end position="282"/>
    </location>
</feature>
<dbReference type="InterPro" id="IPR050860">
    <property type="entry name" value="FeoB_GTPase"/>
</dbReference>
<evidence type="ECO:0000256" key="1">
    <source>
        <dbReference type="SAM" id="Phobius"/>
    </source>
</evidence>
<keyword evidence="1" id="KW-1133">Transmembrane helix</keyword>